<organism evidence="1 2">
    <name type="scientific">Providencia huashanensis</name>
    <dbReference type="NCBI Taxonomy" id="3037798"/>
    <lineage>
        <taxon>Bacteria</taxon>
        <taxon>Pseudomonadati</taxon>
        <taxon>Pseudomonadota</taxon>
        <taxon>Gammaproteobacteria</taxon>
        <taxon>Enterobacterales</taxon>
        <taxon>Morganellaceae</taxon>
        <taxon>Providencia</taxon>
    </lineage>
</organism>
<comment type="caution">
    <text evidence="1">The sequence shown here is derived from an EMBL/GenBank/DDBJ whole genome shotgun (WGS) entry which is preliminary data.</text>
</comment>
<evidence type="ECO:0000313" key="2">
    <source>
        <dbReference type="Proteomes" id="UP001156701"/>
    </source>
</evidence>
<reference evidence="1" key="1">
    <citation type="submission" date="2023-03" db="EMBL/GenBank/DDBJ databases">
        <title>a new species belonging to Providencia genus.</title>
        <authorList>
            <person name="Yang W."/>
            <person name="Hu F."/>
            <person name="Shen S."/>
            <person name="Ding L."/>
            <person name="Yin D."/>
        </authorList>
    </citation>
    <scope>NUCLEOTIDE SEQUENCE</scope>
    <source>
        <strain evidence="1">CRE-3FA-0001</strain>
    </source>
</reference>
<accession>A0AA42FJR3</accession>
<dbReference type="AlphaFoldDB" id="A0AA42FJR3"/>
<sequence>METIPTGAIGHTYSDGDELINQPNNEMLPAILSSAKAHQKHADHFLRVGAMHGNPALIIKGHLHDIVSRTLCNVLGLYDCNSIELGELVEGTQDWLSESSGIHQFDGTIKTIIKFASLDDDGV</sequence>
<gene>
    <name evidence="1" type="ORF">P7V44_08995</name>
</gene>
<evidence type="ECO:0000313" key="1">
    <source>
        <dbReference type="EMBL" id="MDG4696376.1"/>
    </source>
</evidence>
<protein>
    <submittedName>
        <fullName evidence="1">Uncharacterized protein</fullName>
    </submittedName>
</protein>
<dbReference type="EMBL" id="JARRYG010000008">
    <property type="protein sequence ID" value="MDG4696376.1"/>
    <property type="molecule type" value="Genomic_DNA"/>
</dbReference>
<proteinExistence type="predicted"/>
<dbReference type="Proteomes" id="UP001156701">
    <property type="component" value="Unassembled WGS sequence"/>
</dbReference>
<name>A0AA42FJR3_9GAMM</name>
<dbReference type="RefSeq" id="WP_278030713.1">
    <property type="nucleotide sequence ID" value="NZ_JARRYG010000008.1"/>
</dbReference>